<feature type="domain" description="MOSC" evidence="1">
    <location>
        <begin position="28"/>
        <end position="163"/>
    </location>
</feature>
<dbReference type="InterPro" id="IPR011037">
    <property type="entry name" value="Pyrv_Knase-like_insert_dom_sf"/>
</dbReference>
<dbReference type="PANTHER" id="PTHR30212:SF2">
    <property type="entry name" value="PROTEIN YIIM"/>
    <property type="match status" value="1"/>
</dbReference>
<accession>A0ABT0QJP7</accession>
<dbReference type="EMBL" id="JAMFLZ010000009">
    <property type="protein sequence ID" value="MCL6296494.1"/>
    <property type="molecule type" value="Genomic_DNA"/>
</dbReference>
<dbReference type="RefSeq" id="WP_249973889.1">
    <property type="nucleotide sequence ID" value="NZ_JAMFLZ010000009.1"/>
</dbReference>
<evidence type="ECO:0000313" key="3">
    <source>
        <dbReference type="Proteomes" id="UP001165381"/>
    </source>
</evidence>
<protein>
    <submittedName>
        <fullName evidence="2">MOSC domain-containing protein</fullName>
    </submittedName>
</protein>
<dbReference type="InterPro" id="IPR005302">
    <property type="entry name" value="MoCF_Sase_C"/>
</dbReference>
<evidence type="ECO:0000259" key="1">
    <source>
        <dbReference type="PROSITE" id="PS51340"/>
    </source>
</evidence>
<sequence>MEIISTNIAKPTTIIWNGKETTTGIYKTATNAPIYLEKEAVRGDEISNRSVHGGVYKACYLFSANQYAYWKSLYPNLSWDYGMLGENLTVKDLDETKIHIGSIYKIGEALVQITQPREPCFKFGIKLGTQNALKQFIDSGLPGTYVRVLEEGFVKKGDSFKLIEQAKNSLTIAQFFNLLFSEEKNQDHLNIALKIEALPIKKRKKLNRFIK</sequence>
<dbReference type="Proteomes" id="UP001165381">
    <property type="component" value="Unassembled WGS sequence"/>
</dbReference>
<dbReference type="Gene3D" id="2.40.33.20">
    <property type="entry name" value="PK beta-barrel domain-like"/>
    <property type="match status" value="1"/>
</dbReference>
<gene>
    <name evidence="2" type="ORF">M3P09_15885</name>
</gene>
<name>A0ABT0QJP7_9FLAO</name>
<dbReference type="PROSITE" id="PS51340">
    <property type="entry name" value="MOSC"/>
    <property type="match status" value="1"/>
</dbReference>
<comment type="caution">
    <text evidence="2">The sequence shown here is derived from an EMBL/GenBank/DDBJ whole genome shotgun (WGS) entry which is preliminary data.</text>
</comment>
<dbReference type="SUPFAM" id="SSF50800">
    <property type="entry name" value="PK beta-barrel domain-like"/>
    <property type="match status" value="1"/>
</dbReference>
<evidence type="ECO:0000313" key="2">
    <source>
        <dbReference type="EMBL" id="MCL6296494.1"/>
    </source>
</evidence>
<proteinExistence type="predicted"/>
<organism evidence="2 3">
    <name type="scientific">Jejuia spongiicola</name>
    <dbReference type="NCBI Taxonomy" id="2942207"/>
    <lineage>
        <taxon>Bacteria</taxon>
        <taxon>Pseudomonadati</taxon>
        <taxon>Bacteroidota</taxon>
        <taxon>Flavobacteriia</taxon>
        <taxon>Flavobacteriales</taxon>
        <taxon>Flavobacteriaceae</taxon>
        <taxon>Jejuia</taxon>
    </lineage>
</organism>
<dbReference type="InterPro" id="IPR052353">
    <property type="entry name" value="Benzoxazolinone_Detox_Enz"/>
</dbReference>
<keyword evidence="3" id="KW-1185">Reference proteome</keyword>
<dbReference type="PANTHER" id="PTHR30212">
    <property type="entry name" value="PROTEIN YIIM"/>
    <property type="match status" value="1"/>
</dbReference>
<dbReference type="Pfam" id="PF03473">
    <property type="entry name" value="MOSC"/>
    <property type="match status" value="1"/>
</dbReference>
<reference evidence="2" key="1">
    <citation type="submission" date="2022-05" db="EMBL/GenBank/DDBJ databases">
        <authorList>
            <person name="Park J.-S."/>
        </authorList>
    </citation>
    <scope>NUCLEOTIDE SEQUENCE</scope>
    <source>
        <strain evidence="2">2012CJ34-3</strain>
    </source>
</reference>